<protein>
    <submittedName>
        <fullName evidence="2">Uncharacterized protein</fullName>
    </submittedName>
</protein>
<reference evidence="2" key="2">
    <citation type="submission" date="2021-12" db="EMBL/GenBank/DDBJ databases">
        <title>Resequencing data analysis of finger millet.</title>
        <authorList>
            <person name="Hatakeyama M."/>
            <person name="Aluri S."/>
            <person name="Balachadran M.T."/>
            <person name="Sivarajan S.R."/>
            <person name="Poveda L."/>
            <person name="Shimizu-Inatsugi R."/>
            <person name="Schlapbach R."/>
            <person name="Sreeman S.M."/>
            <person name="Shimizu K.K."/>
        </authorList>
    </citation>
    <scope>NUCLEOTIDE SEQUENCE</scope>
</reference>
<name>A0AAV5CCI1_ELECO</name>
<feature type="region of interest" description="Disordered" evidence="1">
    <location>
        <begin position="35"/>
        <end position="56"/>
    </location>
</feature>
<dbReference type="EMBL" id="BQKI01000006">
    <property type="protein sequence ID" value="GJM95832.1"/>
    <property type="molecule type" value="Genomic_DNA"/>
</dbReference>
<dbReference type="Proteomes" id="UP001054889">
    <property type="component" value="Unassembled WGS sequence"/>
</dbReference>
<proteinExistence type="predicted"/>
<reference evidence="2" key="1">
    <citation type="journal article" date="2018" name="DNA Res.">
        <title>Multiple hybrid de novo genome assembly of finger millet, an orphan allotetraploid crop.</title>
        <authorList>
            <person name="Hatakeyama M."/>
            <person name="Aluri S."/>
            <person name="Balachadran M.T."/>
            <person name="Sivarajan S.R."/>
            <person name="Patrignani A."/>
            <person name="Gruter S."/>
            <person name="Poveda L."/>
            <person name="Shimizu-Inatsugi R."/>
            <person name="Baeten J."/>
            <person name="Francoijs K.J."/>
            <person name="Nataraja K.N."/>
            <person name="Reddy Y.A.N."/>
            <person name="Phadnis S."/>
            <person name="Ravikumar R.L."/>
            <person name="Schlapbach R."/>
            <person name="Sreeman S.M."/>
            <person name="Shimizu K.K."/>
        </authorList>
    </citation>
    <scope>NUCLEOTIDE SEQUENCE</scope>
</reference>
<evidence type="ECO:0000313" key="3">
    <source>
        <dbReference type="Proteomes" id="UP001054889"/>
    </source>
</evidence>
<comment type="caution">
    <text evidence="2">The sequence shown here is derived from an EMBL/GenBank/DDBJ whole genome shotgun (WGS) entry which is preliminary data.</text>
</comment>
<feature type="compositionally biased region" description="Low complexity" evidence="1">
    <location>
        <begin position="35"/>
        <end position="50"/>
    </location>
</feature>
<dbReference type="AlphaFoldDB" id="A0AAV5CCI1"/>
<gene>
    <name evidence="2" type="primary">ga12610</name>
    <name evidence="2" type="ORF">PR202_ga12610</name>
</gene>
<accession>A0AAV5CCI1</accession>
<evidence type="ECO:0000313" key="2">
    <source>
        <dbReference type="EMBL" id="GJM95832.1"/>
    </source>
</evidence>
<organism evidence="2 3">
    <name type="scientific">Eleusine coracana subsp. coracana</name>
    <dbReference type="NCBI Taxonomy" id="191504"/>
    <lineage>
        <taxon>Eukaryota</taxon>
        <taxon>Viridiplantae</taxon>
        <taxon>Streptophyta</taxon>
        <taxon>Embryophyta</taxon>
        <taxon>Tracheophyta</taxon>
        <taxon>Spermatophyta</taxon>
        <taxon>Magnoliopsida</taxon>
        <taxon>Liliopsida</taxon>
        <taxon>Poales</taxon>
        <taxon>Poaceae</taxon>
        <taxon>PACMAD clade</taxon>
        <taxon>Chloridoideae</taxon>
        <taxon>Cynodonteae</taxon>
        <taxon>Eleusininae</taxon>
        <taxon>Eleusine</taxon>
    </lineage>
</organism>
<evidence type="ECO:0000256" key="1">
    <source>
        <dbReference type="SAM" id="MobiDB-lite"/>
    </source>
</evidence>
<keyword evidence="3" id="KW-1185">Reference proteome</keyword>
<sequence>MVTVERQRNKNFGSIAFSAKSTKSSAVWFYSFRRTQTTSASRKSTSSKKQPYAQLEGVSARTSAARKHGNHNRLVEKLDQDYAWMVRKQVRNIRVRIIELKLTVVDGFQRKKRTIDDGVVKQTCFDLTV</sequence>